<proteinExistence type="predicted"/>
<keyword evidence="3" id="KW-0255">Endonuclease</keyword>
<evidence type="ECO:0000259" key="2">
    <source>
        <dbReference type="PROSITE" id="PS50830"/>
    </source>
</evidence>
<evidence type="ECO:0000313" key="3">
    <source>
        <dbReference type="EMBL" id="SNX67406.1"/>
    </source>
</evidence>
<dbReference type="Proteomes" id="UP000219467">
    <property type="component" value="Unassembled WGS sequence"/>
</dbReference>
<dbReference type="PANTHER" id="PTHR12302">
    <property type="entry name" value="EBNA2 BINDING PROTEIN P100"/>
    <property type="match status" value="1"/>
</dbReference>
<feature type="signal peptide" evidence="1">
    <location>
        <begin position="1"/>
        <end position="19"/>
    </location>
</feature>
<dbReference type="GO" id="GO:0004519">
    <property type="term" value="F:endonuclease activity"/>
    <property type="evidence" value="ECO:0007669"/>
    <property type="project" value="UniProtKB-KW"/>
</dbReference>
<dbReference type="InterPro" id="IPR016071">
    <property type="entry name" value="Staphylococal_nuclease_OB-fold"/>
</dbReference>
<dbReference type="OrthoDB" id="9805504at2"/>
<name>A0A285CK60_9RHOB</name>
<dbReference type="AlphaFoldDB" id="A0A285CK60"/>
<keyword evidence="3" id="KW-0378">Hydrolase</keyword>
<dbReference type="SMART" id="SM00318">
    <property type="entry name" value="SNc"/>
    <property type="match status" value="1"/>
</dbReference>
<dbReference type="PROSITE" id="PS50830">
    <property type="entry name" value="TNASE_3"/>
    <property type="match status" value="1"/>
</dbReference>
<feature type="chain" id="PRO_5011972968" evidence="1">
    <location>
        <begin position="20"/>
        <end position="212"/>
    </location>
</feature>
<reference evidence="4" key="1">
    <citation type="submission" date="2017-08" db="EMBL/GenBank/DDBJ databases">
        <authorList>
            <person name="Varghese N."/>
            <person name="Submissions S."/>
        </authorList>
    </citation>
    <scope>NUCLEOTIDE SEQUENCE [LARGE SCALE GENOMIC DNA]</scope>
    <source>
        <strain evidence="4">JA234</strain>
    </source>
</reference>
<keyword evidence="3" id="KW-0540">Nuclease</keyword>
<keyword evidence="4" id="KW-1185">Reference proteome</keyword>
<feature type="domain" description="TNase-like" evidence="2">
    <location>
        <begin position="27"/>
        <end position="142"/>
    </location>
</feature>
<gene>
    <name evidence="3" type="ORF">SAMN05878503_10138</name>
</gene>
<organism evidence="3 4">
    <name type="scientific">Cereibacter ovatus</name>
    <dbReference type="NCBI Taxonomy" id="439529"/>
    <lineage>
        <taxon>Bacteria</taxon>
        <taxon>Pseudomonadati</taxon>
        <taxon>Pseudomonadota</taxon>
        <taxon>Alphaproteobacteria</taxon>
        <taxon>Rhodobacterales</taxon>
        <taxon>Paracoccaceae</taxon>
        <taxon>Cereibacter</taxon>
    </lineage>
</organism>
<dbReference type="EMBL" id="OAOQ01000001">
    <property type="protein sequence ID" value="SNX67406.1"/>
    <property type="molecule type" value="Genomic_DNA"/>
</dbReference>
<dbReference type="Pfam" id="PF00565">
    <property type="entry name" value="SNase"/>
    <property type="match status" value="1"/>
</dbReference>
<keyword evidence="1" id="KW-0732">Signal</keyword>
<dbReference type="InterPro" id="IPR035437">
    <property type="entry name" value="SNase_OB-fold_sf"/>
</dbReference>
<dbReference type="RefSeq" id="WP_097028678.1">
    <property type="nucleotide sequence ID" value="NZ_OAOQ01000001.1"/>
</dbReference>
<dbReference type="Gene3D" id="2.40.50.90">
    <property type="match status" value="1"/>
</dbReference>
<evidence type="ECO:0000313" key="4">
    <source>
        <dbReference type="Proteomes" id="UP000219467"/>
    </source>
</evidence>
<evidence type="ECO:0000256" key="1">
    <source>
        <dbReference type="SAM" id="SignalP"/>
    </source>
</evidence>
<accession>A0A285CK60</accession>
<dbReference type="SUPFAM" id="SSF50199">
    <property type="entry name" value="Staphylococcal nuclease"/>
    <property type="match status" value="1"/>
</dbReference>
<dbReference type="PANTHER" id="PTHR12302:SF26">
    <property type="entry name" value="BLR1266 PROTEIN"/>
    <property type="match status" value="1"/>
</dbReference>
<sequence length="212" mass="22561">MLILRCLLVLICIATPAVAASVEGAARVIDGDTLDVAGTRVRLFGIDAPEARQTCREAGTDWACGTWASRMLAEAVEGRSVRCEGEGLDRYGRLLASCSAGGQDLGRRMVQTGAALAYRRYSTRYATDEARAAAAGRGIWSGEMARPEDVRHPAGSTPPGACAIKGNVSSRGRIYHLPGQDAYGRTVISGAEERWFCSPAEAEAQGFRPALR</sequence>
<protein>
    <submittedName>
        <fullName evidence="3">Endonuclease YncB( thermonuclease family)</fullName>
    </submittedName>
</protein>